<feature type="transmembrane region" description="Helical" evidence="1">
    <location>
        <begin position="269"/>
        <end position="287"/>
    </location>
</feature>
<dbReference type="PANTHER" id="PTHR30354:SF7">
    <property type="entry name" value="BLL7963 PROTEIN"/>
    <property type="match status" value="1"/>
</dbReference>
<dbReference type="EMBL" id="BMFC01000005">
    <property type="protein sequence ID" value="GGC07053.1"/>
    <property type="molecule type" value="Genomic_DNA"/>
</dbReference>
<feature type="transmembrane region" description="Helical" evidence="1">
    <location>
        <begin position="29"/>
        <end position="46"/>
    </location>
</feature>
<feature type="transmembrane region" description="Helical" evidence="1">
    <location>
        <begin position="427"/>
        <end position="449"/>
    </location>
</feature>
<proteinExistence type="predicted"/>
<dbReference type="Proteomes" id="UP000645462">
    <property type="component" value="Unassembled WGS sequence"/>
</dbReference>
<evidence type="ECO:0000313" key="3">
    <source>
        <dbReference type="Proteomes" id="UP000645462"/>
    </source>
</evidence>
<name>A0ABQ1KT42_9RHOB</name>
<feature type="transmembrane region" description="Helical" evidence="1">
    <location>
        <begin position="308"/>
        <end position="327"/>
    </location>
</feature>
<protein>
    <submittedName>
        <fullName evidence="2">Citrate transporter</fullName>
    </submittedName>
</protein>
<dbReference type="RefSeq" id="WP_188482348.1">
    <property type="nucleotide sequence ID" value="NZ_BMFC01000005.1"/>
</dbReference>
<evidence type="ECO:0000256" key="1">
    <source>
        <dbReference type="SAM" id="Phobius"/>
    </source>
</evidence>
<reference evidence="3" key="1">
    <citation type="journal article" date="2019" name="Int. J. Syst. Evol. Microbiol.">
        <title>The Global Catalogue of Microorganisms (GCM) 10K type strain sequencing project: providing services to taxonomists for standard genome sequencing and annotation.</title>
        <authorList>
            <consortium name="The Broad Institute Genomics Platform"/>
            <consortium name="The Broad Institute Genome Sequencing Center for Infectious Disease"/>
            <person name="Wu L."/>
            <person name="Ma J."/>
        </authorList>
    </citation>
    <scope>NUCLEOTIDE SEQUENCE [LARGE SCALE GENOMIC DNA]</scope>
    <source>
        <strain evidence="3">CGMCC 1.12478</strain>
    </source>
</reference>
<keyword evidence="3" id="KW-1185">Reference proteome</keyword>
<sequence length="452" mass="45399">MSVLLIMAALALLIAGAWRGMSVIVLAPVLAMLAAVVSGVPVLAGYTQVFMQATGGFIVAFFPLFLLGALFGKVMESSGAASRLASGIASALGSSKAILAIVLACALLTYGGVSLFVVAFAAWPLARALFAQTGLPARLIPATIALGAFTFTMTALPGTPSIQNAIPMATFGTTPFAAPGLGLIAGTVMLGLGLAWLQIRARTMAGDAGLMQQEAAPPGEALPLWVALVPILSVGVVTLVMGNLILPSLDTAYLADPEYGATDLSRVQGVWSVITALAVALALALVLSRPPQMKQVLNAGAESALLPLFNTASLVGFGAVIATLPGFELLKIWLEGVSGGDVVLSAALSAGALAGITGSASGGMSIALDVLGPSLSAQAVAQGVSPELLHRVVAVATGGLDTLPHNGAVITLLAICGMTHREAYGDIFVVAVVIPTIACALIIGLGMLLGSF</sequence>
<feature type="transmembrane region" description="Helical" evidence="1">
    <location>
        <begin position="97"/>
        <end position="123"/>
    </location>
</feature>
<feature type="transmembrane region" description="Helical" evidence="1">
    <location>
        <begin position="176"/>
        <end position="197"/>
    </location>
</feature>
<dbReference type="PANTHER" id="PTHR30354">
    <property type="entry name" value="GNT FAMILY GLUCONATE TRANSPORTER"/>
    <property type="match status" value="1"/>
</dbReference>
<feature type="transmembrane region" description="Helical" evidence="1">
    <location>
        <begin position="53"/>
        <end position="72"/>
    </location>
</feature>
<organism evidence="2 3">
    <name type="scientific">Marivita lacus</name>
    <dbReference type="NCBI Taxonomy" id="1323742"/>
    <lineage>
        <taxon>Bacteria</taxon>
        <taxon>Pseudomonadati</taxon>
        <taxon>Pseudomonadota</taxon>
        <taxon>Alphaproteobacteria</taxon>
        <taxon>Rhodobacterales</taxon>
        <taxon>Roseobacteraceae</taxon>
        <taxon>Marivita</taxon>
    </lineage>
</organism>
<accession>A0ABQ1KT42</accession>
<keyword evidence="1" id="KW-0472">Membrane</keyword>
<dbReference type="InterPro" id="IPR003474">
    <property type="entry name" value="Glcn_transporter"/>
</dbReference>
<evidence type="ECO:0000313" key="2">
    <source>
        <dbReference type="EMBL" id="GGC07053.1"/>
    </source>
</evidence>
<feature type="transmembrane region" description="Helical" evidence="1">
    <location>
        <begin position="221"/>
        <end position="249"/>
    </location>
</feature>
<feature type="transmembrane region" description="Helical" evidence="1">
    <location>
        <begin position="135"/>
        <end position="156"/>
    </location>
</feature>
<keyword evidence="1" id="KW-0812">Transmembrane</keyword>
<keyword evidence="1" id="KW-1133">Transmembrane helix</keyword>
<feature type="transmembrane region" description="Helical" evidence="1">
    <location>
        <begin position="347"/>
        <end position="368"/>
    </location>
</feature>
<comment type="caution">
    <text evidence="2">The sequence shown here is derived from an EMBL/GenBank/DDBJ whole genome shotgun (WGS) entry which is preliminary data.</text>
</comment>
<gene>
    <name evidence="2" type="ORF">GCM10011363_24690</name>
</gene>